<dbReference type="HOGENOM" id="CLU_1674485_0_0_6"/>
<dbReference type="Proteomes" id="UP000005744">
    <property type="component" value="Unassembled WGS sequence"/>
</dbReference>
<reference evidence="2 3" key="1">
    <citation type="submission" date="2011-11" db="EMBL/GenBank/DDBJ databases">
        <title>Improved High-Quality Draft sequence of Beggiatoa alba B18lD.</title>
        <authorList>
            <consortium name="US DOE Joint Genome Institute"/>
            <person name="Lucas S."/>
            <person name="Han J."/>
            <person name="Lapidus A."/>
            <person name="Cheng J.-F."/>
            <person name="Goodwin L."/>
            <person name="Pitluck S."/>
            <person name="Peters L."/>
            <person name="Mikhailova N."/>
            <person name="Held B."/>
            <person name="Detter J.C."/>
            <person name="Han C."/>
            <person name="Tapia R."/>
            <person name="Land M."/>
            <person name="Hauser L."/>
            <person name="Kyrpides N."/>
            <person name="Ivanova N."/>
            <person name="Pagani I."/>
            <person name="Samuel K."/>
            <person name="Teske A."/>
            <person name="Mueller J."/>
            <person name="Woyke T."/>
        </authorList>
    </citation>
    <scope>NUCLEOTIDE SEQUENCE [LARGE SCALE GENOMIC DNA]</scope>
    <source>
        <strain evidence="2 3">B18LD</strain>
    </source>
</reference>
<keyword evidence="3" id="KW-1185">Reference proteome</keyword>
<accession>I3CFG4</accession>
<dbReference type="AlphaFoldDB" id="I3CFG4"/>
<evidence type="ECO:0000313" key="3">
    <source>
        <dbReference type="Proteomes" id="UP000005744"/>
    </source>
</evidence>
<dbReference type="RefSeq" id="WP_002685212.1">
    <property type="nucleotide sequence ID" value="NZ_JH600070.1"/>
</dbReference>
<organism evidence="2 3">
    <name type="scientific">Beggiatoa alba B18LD</name>
    <dbReference type="NCBI Taxonomy" id="395493"/>
    <lineage>
        <taxon>Bacteria</taxon>
        <taxon>Pseudomonadati</taxon>
        <taxon>Pseudomonadota</taxon>
        <taxon>Gammaproteobacteria</taxon>
        <taxon>Thiotrichales</taxon>
        <taxon>Thiotrichaceae</taxon>
        <taxon>Beggiatoa</taxon>
    </lineage>
</organism>
<dbReference type="EMBL" id="JH600070">
    <property type="protein sequence ID" value="EIJ42357.1"/>
    <property type="molecule type" value="Genomic_DNA"/>
</dbReference>
<name>I3CFG4_9GAMM</name>
<feature type="region of interest" description="Disordered" evidence="1">
    <location>
        <begin position="121"/>
        <end position="157"/>
    </location>
</feature>
<dbReference type="OrthoDB" id="5629403at2"/>
<dbReference type="STRING" id="395493.BegalDRAFT_1469"/>
<evidence type="ECO:0000313" key="2">
    <source>
        <dbReference type="EMBL" id="EIJ42357.1"/>
    </source>
</evidence>
<evidence type="ECO:0000256" key="1">
    <source>
        <dbReference type="SAM" id="MobiDB-lite"/>
    </source>
</evidence>
<proteinExistence type="predicted"/>
<gene>
    <name evidence="2" type="ORF">BegalDRAFT_1469</name>
</gene>
<protein>
    <submittedName>
        <fullName evidence="2">Uncharacterized protein</fullName>
    </submittedName>
</protein>
<sequence length="157" mass="17068">MFNPETGEVASDGLYAVGELRKVIEKADFTDKETGTKRPGGFEIEMLLENLTGRDQLLIAKSAKPEQFTGLLRQRIVVAIKTSAYQFGERDAQISYTVQDDIPPIRLSNLISAQAYANPPVSASVPPPVPVPEAVQESDIKTEPKKSSNFMGSLMGA</sequence>